<dbReference type="EMBL" id="CABVJB010000002">
    <property type="protein sequence ID" value="VVP73162.1"/>
    <property type="molecule type" value="Genomic_DNA"/>
</dbReference>
<evidence type="ECO:0000313" key="1">
    <source>
        <dbReference type="EMBL" id="VVP73162.1"/>
    </source>
</evidence>
<name>A0A5E7RFE8_PSEFL</name>
<evidence type="ECO:0000313" key="2">
    <source>
        <dbReference type="Proteomes" id="UP000325565"/>
    </source>
</evidence>
<organism evidence="1 2">
    <name type="scientific">Pseudomonas fluorescens</name>
    <dbReference type="NCBI Taxonomy" id="294"/>
    <lineage>
        <taxon>Bacteria</taxon>
        <taxon>Pseudomonadati</taxon>
        <taxon>Pseudomonadota</taxon>
        <taxon>Gammaproteobacteria</taxon>
        <taxon>Pseudomonadales</taxon>
        <taxon>Pseudomonadaceae</taxon>
        <taxon>Pseudomonas</taxon>
    </lineage>
</organism>
<dbReference type="AlphaFoldDB" id="A0A5E7RFE8"/>
<proteinExistence type="predicted"/>
<accession>A0A5E7RFE8</accession>
<gene>
    <name evidence="1" type="ORF">PS922_01033</name>
</gene>
<dbReference type="RefSeq" id="WP_154863049.1">
    <property type="nucleotide sequence ID" value="NZ_CABVJB010000002.1"/>
</dbReference>
<dbReference type="Proteomes" id="UP000325565">
    <property type="component" value="Unassembled WGS sequence"/>
</dbReference>
<reference evidence="1 2" key="1">
    <citation type="submission" date="2019-09" db="EMBL/GenBank/DDBJ databases">
        <authorList>
            <person name="Chandra G."/>
            <person name="Truman W A."/>
        </authorList>
    </citation>
    <scope>NUCLEOTIDE SEQUENCE [LARGE SCALE GENOMIC DNA]</scope>
    <source>
        <strain evidence="1">PS922</strain>
    </source>
</reference>
<protein>
    <submittedName>
        <fullName evidence="1">Uncharacterized protein</fullName>
    </submittedName>
</protein>
<sequence>MHPSFLERFDEVGVLLQRTKAARSGFYSLVDRRTPAKPVRYQVAGGSFGMYQIKDLTTGKTRAFRADYKAAHDIAMQFEAKTNRQTAMNL</sequence>